<dbReference type="Proteomes" id="UP000583127">
    <property type="component" value="Unassembled WGS sequence"/>
</dbReference>
<gene>
    <name evidence="1" type="ORF">HHL14_31600</name>
</gene>
<evidence type="ECO:0000313" key="2">
    <source>
        <dbReference type="Proteomes" id="UP000583127"/>
    </source>
</evidence>
<keyword evidence="2" id="KW-1185">Reference proteome</keyword>
<dbReference type="RefSeq" id="WP_169501536.1">
    <property type="nucleotide sequence ID" value="NZ_JABBFZ010000037.1"/>
</dbReference>
<reference evidence="1 2" key="1">
    <citation type="submission" date="2020-04" db="EMBL/GenBank/DDBJ databases">
        <title>Paraburkholderia sp. G-4-1-8 isolated from soil.</title>
        <authorList>
            <person name="Dahal R.H."/>
        </authorList>
    </citation>
    <scope>NUCLEOTIDE SEQUENCE [LARGE SCALE GENOMIC DNA]</scope>
    <source>
        <strain evidence="1 2">G-4-1-8</strain>
    </source>
</reference>
<comment type="caution">
    <text evidence="1">The sequence shown here is derived from an EMBL/GenBank/DDBJ whole genome shotgun (WGS) entry which is preliminary data.</text>
</comment>
<dbReference type="AlphaFoldDB" id="A0A7Y0FGP4"/>
<organism evidence="1 2">
    <name type="scientific">Paraburkholderia antibiotica</name>
    <dbReference type="NCBI Taxonomy" id="2728839"/>
    <lineage>
        <taxon>Bacteria</taxon>
        <taxon>Pseudomonadati</taxon>
        <taxon>Pseudomonadota</taxon>
        <taxon>Betaproteobacteria</taxon>
        <taxon>Burkholderiales</taxon>
        <taxon>Burkholderiaceae</taxon>
        <taxon>Paraburkholderia</taxon>
    </lineage>
</organism>
<dbReference type="EMBL" id="JABBFZ010000037">
    <property type="protein sequence ID" value="NML35357.1"/>
    <property type="molecule type" value="Genomic_DNA"/>
</dbReference>
<evidence type="ECO:0000313" key="1">
    <source>
        <dbReference type="EMBL" id="NML35357.1"/>
    </source>
</evidence>
<name>A0A7Y0FGP4_9BURK</name>
<protein>
    <submittedName>
        <fullName evidence="1">Uncharacterized protein</fullName>
    </submittedName>
</protein>
<proteinExistence type="predicted"/>
<accession>A0A7Y0FGP4</accession>
<sequence length="155" mass="17231">MSPSQTTWGWDLATHGETLAVALGDYPSFHDSAVRSFCMQRGRQTEEGSAGRPLTGTRTREVVDVRLEVLHNRYGSPSVDGRLDQIIVIDCLDVRTSEIDVNAMLEEATIMEMTLAEAPDGLIRLDLLPNVGLDIRLTCKEVVIVDMRPYVREVS</sequence>